<sequence>MATYSGVISGANNDGATWSLSNSNQPGMALVVSPLIGSNFVSWSLSIKDALEAKDKVGFINGVVKEPTVEAEFKKWKPVDSMVKSWVRNSIAKEIVEIFMFCKSARELWKEIEERYGAKSGPKFFQLQQDLAALRQGKLNYRRDPYYLHPSDTIGLQLVPNQLNQSNYMIWSRSMVIALRSKNKLGFVDGST</sequence>
<dbReference type="PANTHER" id="PTHR37610">
    <property type="entry name" value="CCHC-TYPE DOMAIN-CONTAINING PROTEIN"/>
    <property type="match status" value="1"/>
</dbReference>
<evidence type="ECO:0000313" key="2">
    <source>
        <dbReference type="EMBL" id="KAF7801584.1"/>
    </source>
</evidence>
<evidence type="ECO:0000313" key="3">
    <source>
        <dbReference type="Proteomes" id="UP000634136"/>
    </source>
</evidence>
<dbReference type="InterPro" id="IPR029472">
    <property type="entry name" value="Copia-like_N"/>
</dbReference>
<evidence type="ECO:0000259" key="1">
    <source>
        <dbReference type="Pfam" id="PF14244"/>
    </source>
</evidence>
<dbReference type="Proteomes" id="UP000634136">
    <property type="component" value="Unassembled WGS sequence"/>
</dbReference>
<accession>A0A834SQE6</accession>
<keyword evidence="3" id="KW-1185">Reference proteome</keyword>
<proteinExistence type="predicted"/>
<dbReference type="Pfam" id="PF14244">
    <property type="entry name" value="Retrotran_gag_3"/>
    <property type="match status" value="2"/>
</dbReference>
<name>A0A834SQE6_9FABA</name>
<organism evidence="2 3">
    <name type="scientific">Senna tora</name>
    <dbReference type="NCBI Taxonomy" id="362788"/>
    <lineage>
        <taxon>Eukaryota</taxon>
        <taxon>Viridiplantae</taxon>
        <taxon>Streptophyta</taxon>
        <taxon>Embryophyta</taxon>
        <taxon>Tracheophyta</taxon>
        <taxon>Spermatophyta</taxon>
        <taxon>Magnoliopsida</taxon>
        <taxon>eudicotyledons</taxon>
        <taxon>Gunneridae</taxon>
        <taxon>Pentapetalae</taxon>
        <taxon>rosids</taxon>
        <taxon>fabids</taxon>
        <taxon>Fabales</taxon>
        <taxon>Fabaceae</taxon>
        <taxon>Caesalpinioideae</taxon>
        <taxon>Cassia clade</taxon>
        <taxon>Senna</taxon>
    </lineage>
</organism>
<dbReference type="PANTHER" id="PTHR37610:SF40">
    <property type="entry name" value="OS01G0909600 PROTEIN"/>
    <property type="match status" value="1"/>
</dbReference>
<comment type="caution">
    <text evidence="2">The sequence shown here is derived from an EMBL/GenBank/DDBJ whole genome shotgun (WGS) entry which is preliminary data.</text>
</comment>
<protein>
    <recommendedName>
        <fullName evidence="1">Retrotransposon Copia-like N-terminal domain-containing protein</fullName>
    </recommendedName>
</protein>
<dbReference type="EMBL" id="JAAIUW010000013">
    <property type="protein sequence ID" value="KAF7801584.1"/>
    <property type="molecule type" value="Genomic_DNA"/>
</dbReference>
<reference evidence="2" key="1">
    <citation type="submission" date="2020-09" db="EMBL/GenBank/DDBJ databases">
        <title>Genome-Enabled Discovery of Anthraquinone Biosynthesis in Senna tora.</title>
        <authorList>
            <person name="Kang S.-H."/>
            <person name="Pandey R.P."/>
            <person name="Lee C.-M."/>
            <person name="Sim J.-S."/>
            <person name="Jeong J.-T."/>
            <person name="Choi B.-S."/>
            <person name="Jung M."/>
            <person name="Ginzburg D."/>
            <person name="Zhao K."/>
            <person name="Won S.Y."/>
            <person name="Oh T.-J."/>
            <person name="Yu Y."/>
            <person name="Kim N.-H."/>
            <person name="Lee O.R."/>
            <person name="Lee T.-H."/>
            <person name="Bashyal P."/>
            <person name="Kim T.-S."/>
            <person name="Lee W.-H."/>
            <person name="Kawkins C."/>
            <person name="Kim C.-K."/>
            <person name="Kim J.S."/>
            <person name="Ahn B.O."/>
            <person name="Rhee S.Y."/>
            <person name="Sohng J.K."/>
        </authorList>
    </citation>
    <scope>NUCLEOTIDE SEQUENCE</scope>
    <source>
        <tissue evidence="2">Leaf</tissue>
    </source>
</reference>
<dbReference type="OrthoDB" id="1737256at2759"/>
<feature type="domain" description="Retrotransposon Copia-like N-terminal" evidence="1">
    <location>
        <begin position="149"/>
        <end position="192"/>
    </location>
</feature>
<feature type="domain" description="Retrotransposon Copia-like N-terminal" evidence="1">
    <location>
        <begin position="22"/>
        <end position="67"/>
    </location>
</feature>
<gene>
    <name evidence="2" type="ORF">G2W53_040695</name>
</gene>
<dbReference type="AlphaFoldDB" id="A0A834SQE6"/>